<evidence type="ECO:0000256" key="1">
    <source>
        <dbReference type="SAM" id="SignalP"/>
    </source>
</evidence>
<comment type="caution">
    <text evidence="2">The sequence shown here is derived from an EMBL/GenBank/DDBJ whole genome shotgun (WGS) entry which is preliminary data.</text>
</comment>
<dbReference type="Proteomes" id="UP000623440">
    <property type="component" value="Unassembled WGS sequence"/>
</dbReference>
<evidence type="ECO:0000313" key="2">
    <source>
        <dbReference type="EMBL" id="MBD2534171.1"/>
    </source>
</evidence>
<keyword evidence="3" id="KW-1185">Reference proteome</keyword>
<reference evidence="2 3" key="1">
    <citation type="journal article" date="2020" name="ISME J.">
        <title>Comparative genomics reveals insights into cyanobacterial evolution and habitat adaptation.</title>
        <authorList>
            <person name="Chen M.Y."/>
            <person name="Teng W.K."/>
            <person name="Zhao L."/>
            <person name="Hu C.X."/>
            <person name="Zhou Y.K."/>
            <person name="Han B.P."/>
            <person name="Song L.R."/>
            <person name="Shu W.S."/>
        </authorList>
    </citation>
    <scope>NUCLEOTIDE SEQUENCE [LARGE SCALE GENOMIC DNA]</scope>
    <source>
        <strain evidence="2 3">FACHB-838</strain>
    </source>
</reference>
<dbReference type="EMBL" id="JACJSI010000139">
    <property type="protein sequence ID" value="MBD2534171.1"/>
    <property type="molecule type" value="Genomic_DNA"/>
</dbReference>
<sequence length="155" mass="16686">MRKKSILTLLLSLLFLCALGVSSAKAVSSVLANKTALVGSSDSLQTVTSNIVNNSILCGGTTSPGNTNWKVYDPYSIFVEIDTSSCNFTNLPLYTTSLGGLSEHYVTTGATSIYHATKTGFVIYVRRAFPVIPIDPVYANDAGRQWVINWVGIRS</sequence>
<feature type="signal peptide" evidence="1">
    <location>
        <begin position="1"/>
        <end position="26"/>
    </location>
</feature>
<accession>A0ABR8DXU0</accession>
<gene>
    <name evidence="2" type="ORF">H6G97_33425</name>
</gene>
<organism evidence="2 3">
    <name type="scientific">Nostoc flagelliforme FACHB-838</name>
    <dbReference type="NCBI Taxonomy" id="2692904"/>
    <lineage>
        <taxon>Bacteria</taxon>
        <taxon>Bacillati</taxon>
        <taxon>Cyanobacteriota</taxon>
        <taxon>Cyanophyceae</taxon>
        <taxon>Nostocales</taxon>
        <taxon>Nostocaceae</taxon>
        <taxon>Nostoc</taxon>
    </lineage>
</organism>
<proteinExistence type="predicted"/>
<protein>
    <submittedName>
        <fullName evidence="2">Uncharacterized protein</fullName>
    </submittedName>
</protein>
<name>A0ABR8DXU0_9NOSO</name>
<feature type="chain" id="PRO_5046895824" evidence="1">
    <location>
        <begin position="27"/>
        <end position="155"/>
    </location>
</feature>
<evidence type="ECO:0000313" key="3">
    <source>
        <dbReference type="Proteomes" id="UP000623440"/>
    </source>
</evidence>
<keyword evidence="1" id="KW-0732">Signal</keyword>